<comment type="function">
    <text evidence="8">Gustatory receptor which mediates acceptance or avoidance behavior, depending on its substrates.</text>
</comment>
<keyword evidence="5 8" id="KW-0472">Membrane</keyword>
<evidence type="ECO:0000256" key="8">
    <source>
        <dbReference type="RuleBase" id="RU363108"/>
    </source>
</evidence>
<evidence type="ECO:0000256" key="2">
    <source>
        <dbReference type="ARBA" id="ARBA00022475"/>
    </source>
</evidence>
<evidence type="ECO:0000313" key="10">
    <source>
        <dbReference type="Proteomes" id="UP001168821"/>
    </source>
</evidence>
<dbReference type="GO" id="GO:0007165">
    <property type="term" value="P:signal transduction"/>
    <property type="evidence" value="ECO:0007669"/>
    <property type="project" value="UniProtKB-KW"/>
</dbReference>
<name>A0AA38I1S6_9CUCU</name>
<comment type="similarity">
    <text evidence="8">Belongs to the insect chemoreceptor superfamily. Gustatory receptor (GR) family.</text>
</comment>
<keyword evidence="6 8" id="KW-0675">Receptor</keyword>
<feature type="transmembrane region" description="Helical" evidence="8">
    <location>
        <begin position="225"/>
        <end position="245"/>
    </location>
</feature>
<feature type="transmembrane region" description="Helical" evidence="8">
    <location>
        <begin position="265"/>
        <end position="290"/>
    </location>
</feature>
<dbReference type="GO" id="GO:0005886">
    <property type="term" value="C:plasma membrane"/>
    <property type="evidence" value="ECO:0007669"/>
    <property type="project" value="UniProtKB-SubCell"/>
</dbReference>
<dbReference type="EMBL" id="JALNTZ010000006">
    <property type="protein sequence ID" value="KAJ3648115.1"/>
    <property type="molecule type" value="Genomic_DNA"/>
</dbReference>
<proteinExistence type="inferred from homology"/>
<accession>A0AA38I1S6</accession>
<feature type="transmembrane region" description="Helical" evidence="8">
    <location>
        <begin position="12"/>
        <end position="29"/>
    </location>
</feature>
<evidence type="ECO:0000256" key="3">
    <source>
        <dbReference type="ARBA" id="ARBA00022692"/>
    </source>
</evidence>
<keyword evidence="10" id="KW-1185">Reference proteome</keyword>
<comment type="caution">
    <text evidence="9">The sequence shown here is derived from an EMBL/GenBank/DDBJ whole genome shotgun (WGS) entry which is preliminary data.</text>
</comment>
<evidence type="ECO:0000256" key="5">
    <source>
        <dbReference type="ARBA" id="ARBA00023136"/>
    </source>
</evidence>
<dbReference type="GO" id="GO:0008049">
    <property type="term" value="P:male courtship behavior"/>
    <property type="evidence" value="ECO:0007669"/>
    <property type="project" value="TreeGrafter"/>
</dbReference>
<dbReference type="PANTHER" id="PTHR21143:SF104">
    <property type="entry name" value="GUSTATORY RECEPTOR 8A-RELATED"/>
    <property type="match status" value="1"/>
</dbReference>
<evidence type="ECO:0000256" key="4">
    <source>
        <dbReference type="ARBA" id="ARBA00022989"/>
    </source>
</evidence>
<dbReference type="Proteomes" id="UP001168821">
    <property type="component" value="Unassembled WGS sequence"/>
</dbReference>
<evidence type="ECO:0000256" key="6">
    <source>
        <dbReference type="ARBA" id="ARBA00023170"/>
    </source>
</evidence>
<dbReference type="Pfam" id="PF08395">
    <property type="entry name" value="7tm_7"/>
    <property type="match status" value="1"/>
</dbReference>
<keyword evidence="3 8" id="KW-0812">Transmembrane</keyword>
<dbReference type="GO" id="GO:0050909">
    <property type="term" value="P:sensory perception of taste"/>
    <property type="evidence" value="ECO:0007669"/>
    <property type="project" value="InterPro"/>
</dbReference>
<dbReference type="PANTHER" id="PTHR21143">
    <property type="entry name" value="INVERTEBRATE GUSTATORY RECEPTOR"/>
    <property type="match status" value="1"/>
</dbReference>
<dbReference type="GO" id="GO:0043025">
    <property type="term" value="C:neuronal cell body"/>
    <property type="evidence" value="ECO:0007669"/>
    <property type="project" value="TreeGrafter"/>
</dbReference>
<comment type="caution">
    <text evidence="8">Lacks conserved residue(s) required for the propagation of feature annotation.</text>
</comment>
<feature type="transmembrane region" description="Helical" evidence="8">
    <location>
        <begin position="347"/>
        <end position="367"/>
    </location>
</feature>
<feature type="transmembrane region" description="Helical" evidence="8">
    <location>
        <begin position="126"/>
        <end position="148"/>
    </location>
</feature>
<keyword evidence="7 8" id="KW-0807">Transducer</keyword>
<feature type="transmembrane region" description="Helical" evidence="8">
    <location>
        <begin position="41"/>
        <end position="60"/>
    </location>
</feature>
<dbReference type="GO" id="GO:0030425">
    <property type="term" value="C:dendrite"/>
    <property type="evidence" value="ECO:0007669"/>
    <property type="project" value="TreeGrafter"/>
</dbReference>
<reference evidence="9" key="1">
    <citation type="journal article" date="2023" name="G3 (Bethesda)">
        <title>Whole genome assemblies of Zophobas morio and Tenebrio molitor.</title>
        <authorList>
            <person name="Kaur S."/>
            <person name="Stinson S.A."/>
            <person name="diCenzo G.C."/>
        </authorList>
    </citation>
    <scope>NUCLEOTIDE SEQUENCE</scope>
    <source>
        <strain evidence="9">QUZm001</strain>
    </source>
</reference>
<keyword evidence="2 8" id="KW-1003">Cell membrane</keyword>
<sequence length="370" mass="43021">MILKPDGGDGTRFLYIYLNIFLITPWYNFKKESLYRPHLSKLYGCVLVLLKTACTVVTVYRDFHGSQYLEKFVFSQKIGHNLTTVVTSVITTIIITKTFWNFGSWQILLKNCQYVNRRPSVETKKFLIEFLTEQTVFILLGGYLVFVWSSRLRMTTLTGFFLTDITDLYYEFLLIYFVKYIVKTLKAGYTNLNKRVIFQEKLGLTEDSMKNHAQNYRLLGQTIDIVNRLFGFQIMLIIFHSGLHTVNSLNFGILYTKLEFTDSHFYHVLMSSVILILILLYNVFSVIIVMDSTVDEARKFHDLCRKLEDHFSVNSEEAKIIDKTSTYSKQFFREFSAGGYFKINKSVIIGLLGNVAAYIVITTQFNMSDV</sequence>
<protein>
    <recommendedName>
        <fullName evidence="8">Gustatory receptor</fullName>
    </recommendedName>
</protein>
<feature type="transmembrane region" description="Helical" evidence="8">
    <location>
        <begin position="80"/>
        <end position="100"/>
    </location>
</feature>
<evidence type="ECO:0000313" key="9">
    <source>
        <dbReference type="EMBL" id="KAJ3648115.1"/>
    </source>
</evidence>
<comment type="subcellular location">
    <subcellularLocation>
        <location evidence="1 8">Cell membrane</location>
        <topology evidence="1 8">Multi-pass membrane protein</topology>
    </subcellularLocation>
</comment>
<dbReference type="GO" id="GO:0007635">
    <property type="term" value="P:chemosensory behavior"/>
    <property type="evidence" value="ECO:0007669"/>
    <property type="project" value="TreeGrafter"/>
</dbReference>
<keyword evidence="4 8" id="KW-1133">Transmembrane helix</keyword>
<gene>
    <name evidence="9" type="ORF">Zmor_019949</name>
</gene>
<evidence type="ECO:0000256" key="7">
    <source>
        <dbReference type="ARBA" id="ARBA00023224"/>
    </source>
</evidence>
<dbReference type="InterPro" id="IPR013604">
    <property type="entry name" value="7TM_chemorcpt"/>
</dbReference>
<evidence type="ECO:0000256" key="1">
    <source>
        <dbReference type="ARBA" id="ARBA00004651"/>
    </source>
</evidence>
<organism evidence="9 10">
    <name type="scientific">Zophobas morio</name>
    <dbReference type="NCBI Taxonomy" id="2755281"/>
    <lineage>
        <taxon>Eukaryota</taxon>
        <taxon>Metazoa</taxon>
        <taxon>Ecdysozoa</taxon>
        <taxon>Arthropoda</taxon>
        <taxon>Hexapoda</taxon>
        <taxon>Insecta</taxon>
        <taxon>Pterygota</taxon>
        <taxon>Neoptera</taxon>
        <taxon>Endopterygota</taxon>
        <taxon>Coleoptera</taxon>
        <taxon>Polyphaga</taxon>
        <taxon>Cucujiformia</taxon>
        <taxon>Tenebrionidae</taxon>
        <taxon>Zophobas</taxon>
    </lineage>
</organism>
<dbReference type="AlphaFoldDB" id="A0AA38I1S6"/>
<dbReference type="GO" id="GO:0030424">
    <property type="term" value="C:axon"/>
    <property type="evidence" value="ECO:0007669"/>
    <property type="project" value="TreeGrafter"/>
</dbReference>
<feature type="transmembrane region" description="Helical" evidence="8">
    <location>
        <begin position="168"/>
        <end position="185"/>
    </location>
</feature>